<proteinExistence type="predicted"/>
<gene>
    <name evidence="1" type="ORF">CMUST_10175</name>
</gene>
<sequence length="274" mass="30330">MSDKQYKIPATVDFCSDSVTVTAEVDKALITVRVTNESESAYRTAFEWIIHVLCSANFPDSYAVEYSGPTLRFLAIPHLPKAGINQLCASAAAYPNLLPVLKKYAECAIAEHCLYTNLTGSDRTMPGGFAVYALGMADFDCEGLIIDYLCLLDGDGLKAPQTNNKDFVLAYIRRYGFTPRALRYFFTSLINIDDFYEPGFAQLIATEESIAALCALIYQDENSLPFISPRGLRFIFGPTIEADPAQFIASAEPALRSGYQQIVDHYEKWSAVLS</sequence>
<dbReference type="AlphaFoldDB" id="A0A0G3GYW5"/>
<dbReference type="PATRIC" id="fig|571915.4.peg.2160"/>
<dbReference type="Pfam" id="PF19635">
    <property type="entry name" value="DUF6138"/>
    <property type="match status" value="1"/>
</dbReference>
<reference evidence="2" key="2">
    <citation type="submission" date="2015-05" db="EMBL/GenBank/DDBJ databases">
        <title>Complete genome sequence of Corynebacterium mustelae DSM 45274, isolated from various tissues of a male ferret with lethal sepsis.</title>
        <authorList>
            <person name="Ruckert C."/>
            <person name="Albersmeier A."/>
            <person name="Winkler A."/>
            <person name="Tauch A."/>
        </authorList>
    </citation>
    <scope>NUCLEOTIDE SEQUENCE [LARGE SCALE GENOMIC DNA]</scope>
    <source>
        <strain evidence="2">DSM 45274</strain>
    </source>
</reference>
<keyword evidence="2" id="KW-1185">Reference proteome</keyword>
<name>A0A0G3GYW5_9CORY</name>
<dbReference type="RefSeq" id="WP_047262394.1">
    <property type="nucleotide sequence ID" value="NZ_CP011542.1"/>
</dbReference>
<evidence type="ECO:0000313" key="1">
    <source>
        <dbReference type="EMBL" id="AKK06351.1"/>
    </source>
</evidence>
<dbReference type="InterPro" id="IPR046136">
    <property type="entry name" value="DUF6138"/>
</dbReference>
<accession>A0A0G3GYW5</accession>
<dbReference type="KEGG" id="cmv:CMUST_10175"/>
<organism evidence="1 2">
    <name type="scientific">Corynebacterium mustelae</name>
    <dbReference type="NCBI Taxonomy" id="571915"/>
    <lineage>
        <taxon>Bacteria</taxon>
        <taxon>Bacillati</taxon>
        <taxon>Actinomycetota</taxon>
        <taxon>Actinomycetes</taxon>
        <taxon>Mycobacteriales</taxon>
        <taxon>Corynebacteriaceae</taxon>
        <taxon>Corynebacterium</taxon>
    </lineage>
</organism>
<reference evidence="1 2" key="1">
    <citation type="journal article" date="2015" name="Genome Announc.">
        <title>Complete Genome Sequence of the Type Strain Corynebacterium mustelae DSM 45274, Isolated from Various Tissues of a Male Ferret with Lethal Sepsis.</title>
        <authorList>
            <person name="Ruckert C."/>
            <person name="Eimer J."/>
            <person name="Winkler A."/>
            <person name="Tauch A."/>
        </authorList>
    </citation>
    <scope>NUCLEOTIDE SEQUENCE [LARGE SCALE GENOMIC DNA]</scope>
    <source>
        <strain evidence="1 2">DSM 45274</strain>
    </source>
</reference>
<dbReference type="STRING" id="571915.CMUST_10175"/>
<dbReference type="EMBL" id="CP011542">
    <property type="protein sequence ID" value="AKK06351.1"/>
    <property type="molecule type" value="Genomic_DNA"/>
</dbReference>
<protein>
    <submittedName>
        <fullName evidence="1">Uncharacterized protein</fullName>
    </submittedName>
</protein>
<dbReference type="OrthoDB" id="1089802at2"/>
<evidence type="ECO:0000313" key="2">
    <source>
        <dbReference type="Proteomes" id="UP000035199"/>
    </source>
</evidence>
<dbReference type="Proteomes" id="UP000035199">
    <property type="component" value="Chromosome"/>
</dbReference>